<evidence type="ECO:0000313" key="14">
    <source>
        <dbReference type="Proteomes" id="UP000307164"/>
    </source>
</evidence>
<evidence type="ECO:0000256" key="5">
    <source>
        <dbReference type="ARBA" id="ARBA00022840"/>
    </source>
</evidence>
<dbReference type="Gene3D" id="1.10.10.160">
    <property type="match status" value="1"/>
</dbReference>
<dbReference type="GO" id="GO:0003677">
    <property type="term" value="F:DNA binding"/>
    <property type="evidence" value="ECO:0007669"/>
    <property type="project" value="InterPro"/>
</dbReference>
<gene>
    <name evidence="12" type="ORF">CWC19_05110</name>
    <name evidence="13" type="ORF">CWC20_10455</name>
</gene>
<dbReference type="InterPro" id="IPR013986">
    <property type="entry name" value="DExx_box_DNA_helicase_dom_sf"/>
</dbReference>
<keyword evidence="4 10" id="KW-0347">Helicase</keyword>
<sequence length="661" mass="75408">MLFITPLIFKYTAPYLSIGIHDDGIVLHNRHGKPELLLWKQINQPPKLDRKVVFSYLTISHTHGQLSQPIKVENKLEFTLRLQKLWVLHHQKALMERILKLERLLKERYLSHGLMSMLMSALIPYCDKWLSWDIRCEISTELVQAIATLKEFTQWSSSDIAEFQESYVSYKLREHEAFFDTVEKLPLTAAQRRACVIQDERQLLLAGAGTGKTSVMIAKAQYLAHTRQAYAKHILMLAYGNEAAREMVQRASQYPTFPKCMTFHKLGLKIIESVEGKAPKISTLAQNEVEKRTFVKETILLLCQEEQYQLSFTRYAECSGKDLQSIRQYLEGSKGGRLLKTITGALAHLKCARAMNSLSRVETHFSDALLCIRPILAEYSLYLSNEKAIDFEDMVLKSIKYVQEKRFISPWTHFLVDEFQDISPIRAKLLKALITQSERHHLFCVGDDWQSIYRFSGADISYTTDFTNFFGKGTVTQLDTTFRYHQALLDVSSRFICANPSQIMKRISAHSTDDIAPLVYVEGSDDQQSLLIALSQLNARAGKGCSVLILARYHKLLPDKSHLSMLQQQFERLELGTMTFHGSKGKEADYSILLGLHAGAGGVPAQEGEGTLLNALLPEQGHFPHAEERRLFYVALTRAKRQVYLIKPKANPSEFLLELDN</sequence>
<feature type="binding site" evidence="10">
    <location>
        <begin position="206"/>
        <end position="213"/>
    </location>
    <ligand>
        <name>ATP</name>
        <dbReference type="ChEBI" id="CHEBI:30616"/>
    </ligand>
</feature>
<evidence type="ECO:0000256" key="7">
    <source>
        <dbReference type="ARBA" id="ARBA00034617"/>
    </source>
</evidence>
<keyword evidence="6" id="KW-0413">Isomerase</keyword>
<evidence type="ECO:0000256" key="9">
    <source>
        <dbReference type="ARBA" id="ARBA00048988"/>
    </source>
</evidence>
<dbReference type="InterPro" id="IPR014017">
    <property type="entry name" value="DNA_helicase_UvrD-like_C"/>
</dbReference>
<dbReference type="PANTHER" id="PTHR11070:SF63">
    <property type="entry name" value="DNA HELICASE IV"/>
    <property type="match status" value="1"/>
</dbReference>
<evidence type="ECO:0000256" key="2">
    <source>
        <dbReference type="ARBA" id="ARBA00022741"/>
    </source>
</evidence>
<reference evidence="12 15" key="1">
    <citation type="submission" date="2018-01" db="EMBL/GenBank/DDBJ databases">
        <authorList>
            <person name="Paulsen S."/>
            <person name="Gram L.K."/>
        </authorList>
    </citation>
    <scope>NUCLEOTIDE SEQUENCE [LARGE SCALE GENOMIC DNA]</scope>
    <source>
        <strain evidence="12 15">S3790</strain>
        <strain evidence="13">S3895</strain>
    </source>
</reference>
<dbReference type="AlphaFoldDB" id="A0A5S3VCC5"/>
<dbReference type="SUPFAM" id="SSF52540">
    <property type="entry name" value="P-loop containing nucleoside triphosphate hydrolases"/>
    <property type="match status" value="1"/>
</dbReference>
<reference evidence="14 15" key="2">
    <citation type="submission" date="2019-06" db="EMBL/GenBank/DDBJ databases">
        <title>Co-occurence of chitin degradation, pigmentation and bioactivity in marine Pseudoalteromonas.</title>
        <authorList>
            <person name="Sonnenschein E.C."/>
            <person name="Bech P.K."/>
        </authorList>
    </citation>
    <scope>NUCLEOTIDE SEQUENCE [LARGE SCALE GENOMIC DNA]</scope>
    <source>
        <strain evidence="15">S3790</strain>
        <strain evidence="13 14">S3895</strain>
    </source>
</reference>
<proteinExistence type="inferred from homology"/>
<dbReference type="InterPro" id="IPR014016">
    <property type="entry name" value="UvrD-like_ATP-bd"/>
</dbReference>
<evidence type="ECO:0000256" key="10">
    <source>
        <dbReference type="PROSITE-ProRule" id="PRU00560"/>
    </source>
</evidence>
<dbReference type="PANTHER" id="PTHR11070">
    <property type="entry name" value="UVRD / RECB / PCRA DNA HELICASE FAMILY MEMBER"/>
    <property type="match status" value="1"/>
</dbReference>
<dbReference type="CDD" id="cd17932">
    <property type="entry name" value="DEXQc_UvrD"/>
    <property type="match status" value="1"/>
</dbReference>
<dbReference type="InterPro" id="IPR000212">
    <property type="entry name" value="DNA_helicase_UvrD/REP"/>
</dbReference>
<accession>A0A5S3VCC5</accession>
<dbReference type="Pfam" id="PF00580">
    <property type="entry name" value="UvrD-helicase"/>
    <property type="match status" value="1"/>
</dbReference>
<keyword evidence="3 10" id="KW-0378">Hydrolase</keyword>
<protein>
    <recommendedName>
        <fullName evidence="8">DNA 3'-5' helicase</fullName>
        <ecNumber evidence="8">5.6.2.4</ecNumber>
    </recommendedName>
</protein>
<dbReference type="GO" id="GO:0000725">
    <property type="term" value="P:recombinational repair"/>
    <property type="evidence" value="ECO:0007669"/>
    <property type="project" value="TreeGrafter"/>
</dbReference>
<comment type="catalytic activity">
    <reaction evidence="7">
        <text>Couples ATP hydrolysis with the unwinding of duplex DNA by translocating in the 3'-5' direction.</text>
        <dbReference type="EC" id="5.6.2.4"/>
    </reaction>
</comment>
<feature type="domain" description="UvrD-like helicase ATP-binding" evidence="11">
    <location>
        <begin position="185"/>
        <end position="485"/>
    </location>
</feature>
<evidence type="ECO:0000256" key="6">
    <source>
        <dbReference type="ARBA" id="ARBA00023235"/>
    </source>
</evidence>
<dbReference type="PROSITE" id="PS51198">
    <property type="entry name" value="UVRD_HELICASE_ATP_BIND"/>
    <property type="match status" value="1"/>
</dbReference>
<dbReference type="EMBL" id="PNBW01000048">
    <property type="protein sequence ID" value="TMO74353.1"/>
    <property type="molecule type" value="Genomic_DNA"/>
</dbReference>
<evidence type="ECO:0000259" key="11">
    <source>
        <dbReference type="PROSITE" id="PS51198"/>
    </source>
</evidence>
<evidence type="ECO:0000313" key="12">
    <source>
        <dbReference type="EMBL" id="TMO69547.1"/>
    </source>
</evidence>
<comment type="similarity">
    <text evidence="1">Belongs to the helicase family. UvrD subfamily.</text>
</comment>
<dbReference type="Gene3D" id="3.40.50.300">
    <property type="entry name" value="P-loop containing nucleotide triphosphate hydrolases"/>
    <property type="match status" value="2"/>
</dbReference>
<keyword evidence="14" id="KW-1185">Reference proteome</keyword>
<dbReference type="Pfam" id="PF13361">
    <property type="entry name" value="UvrD_C"/>
    <property type="match status" value="1"/>
</dbReference>
<comment type="caution">
    <text evidence="12">The sequence shown here is derived from an EMBL/GenBank/DDBJ whole genome shotgun (WGS) entry which is preliminary data.</text>
</comment>
<evidence type="ECO:0000313" key="15">
    <source>
        <dbReference type="Proteomes" id="UP000307217"/>
    </source>
</evidence>
<name>A0A5S3VCC5_9GAMM</name>
<comment type="catalytic activity">
    <reaction evidence="9">
        <text>ATP + H2O = ADP + phosphate + H(+)</text>
        <dbReference type="Rhea" id="RHEA:13065"/>
        <dbReference type="ChEBI" id="CHEBI:15377"/>
        <dbReference type="ChEBI" id="CHEBI:15378"/>
        <dbReference type="ChEBI" id="CHEBI:30616"/>
        <dbReference type="ChEBI" id="CHEBI:43474"/>
        <dbReference type="ChEBI" id="CHEBI:456216"/>
        <dbReference type="EC" id="5.6.2.4"/>
    </reaction>
</comment>
<dbReference type="RefSeq" id="WP_138590590.1">
    <property type="nucleotide sequence ID" value="NZ_PNBW01000048.1"/>
</dbReference>
<evidence type="ECO:0000256" key="1">
    <source>
        <dbReference type="ARBA" id="ARBA00009922"/>
    </source>
</evidence>
<dbReference type="InterPro" id="IPR027417">
    <property type="entry name" value="P-loop_NTPase"/>
</dbReference>
<dbReference type="GO" id="GO:0005829">
    <property type="term" value="C:cytosol"/>
    <property type="evidence" value="ECO:0007669"/>
    <property type="project" value="TreeGrafter"/>
</dbReference>
<keyword evidence="2 10" id="KW-0547">Nucleotide-binding</keyword>
<evidence type="ECO:0000256" key="4">
    <source>
        <dbReference type="ARBA" id="ARBA00022806"/>
    </source>
</evidence>
<dbReference type="OrthoDB" id="5298826at2"/>
<dbReference type="EC" id="5.6.2.4" evidence="8"/>
<organism evidence="12 15">
    <name type="scientific">Pseudoalteromonas aurantia</name>
    <dbReference type="NCBI Taxonomy" id="43654"/>
    <lineage>
        <taxon>Bacteria</taxon>
        <taxon>Pseudomonadati</taxon>
        <taxon>Pseudomonadota</taxon>
        <taxon>Gammaproteobacteria</taxon>
        <taxon>Alteromonadales</taxon>
        <taxon>Pseudoalteromonadaceae</taxon>
        <taxon>Pseudoalteromonas</taxon>
    </lineage>
</organism>
<dbReference type="Proteomes" id="UP000307217">
    <property type="component" value="Unassembled WGS sequence"/>
</dbReference>
<evidence type="ECO:0000313" key="13">
    <source>
        <dbReference type="EMBL" id="TMO74353.1"/>
    </source>
</evidence>
<reference evidence="12" key="3">
    <citation type="submission" date="2019-09" db="EMBL/GenBank/DDBJ databases">
        <title>Co-occurence of chitin degradation, pigmentation and bioactivity in marine Pseudoalteromonas.</title>
        <authorList>
            <person name="Sonnenschein E.C."/>
            <person name="Bech P.K."/>
        </authorList>
    </citation>
    <scope>NUCLEOTIDE SEQUENCE</scope>
    <source>
        <strain evidence="12">S3790</strain>
    </source>
</reference>
<dbReference type="Proteomes" id="UP000307164">
    <property type="component" value="Unassembled WGS sequence"/>
</dbReference>
<keyword evidence="5 10" id="KW-0067">ATP-binding</keyword>
<evidence type="ECO:0000256" key="3">
    <source>
        <dbReference type="ARBA" id="ARBA00022801"/>
    </source>
</evidence>
<dbReference type="GO" id="GO:0043138">
    <property type="term" value="F:3'-5' DNA helicase activity"/>
    <property type="evidence" value="ECO:0007669"/>
    <property type="project" value="UniProtKB-EC"/>
</dbReference>
<dbReference type="GO" id="GO:0005524">
    <property type="term" value="F:ATP binding"/>
    <property type="evidence" value="ECO:0007669"/>
    <property type="project" value="UniProtKB-UniRule"/>
</dbReference>
<evidence type="ECO:0000256" key="8">
    <source>
        <dbReference type="ARBA" id="ARBA00034808"/>
    </source>
</evidence>
<dbReference type="GO" id="GO:0016787">
    <property type="term" value="F:hydrolase activity"/>
    <property type="evidence" value="ECO:0007669"/>
    <property type="project" value="UniProtKB-UniRule"/>
</dbReference>
<dbReference type="EMBL" id="PNBX01000015">
    <property type="protein sequence ID" value="TMO69547.1"/>
    <property type="molecule type" value="Genomic_DNA"/>
</dbReference>